<feature type="domain" description="TIR" evidence="2">
    <location>
        <begin position="5"/>
        <end position="142"/>
    </location>
</feature>
<dbReference type="InterPro" id="IPR026367">
    <property type="entry name" value="FxsC_C"/>
</dbReference>
<accession>A0ABW0WZE1</accession>
<sequence length="525" mass="56767">MRPYFFFSYARRDHLAGGAFVDQFFTDLRDELARIEPEAGPGELAYRDTERLRIGDDWERQLSRMLGASRAMVALYSPAYFASAYCGKEWTAFDHRTRRHEEQTGESVPALIPVLWEPPPEDLPAEVRRIQYVQHDFGAEYATGGLRHLLRTDPHGTAYRKVVRVIAERVREAASWRVGELRDLDLGQVEGCFPVPEIAPVATRSSLVRLFVAARRAGDPPAPPGALNGERIPVPRTGADGAPVAAAGAGAADGPYHGGWYGAHPRDWAPYHPPRLPSLAVQAQQVITRAGHSTSLDLVGPDLAEALDRARENNEVSVLLVDPWAAGAEPYRQALRDFDRQNHPVTAVLLPDSTDDPPAGPARARLWEGVREVFARTWLHRSGPEPLFRIHIGRERFERELLSTVTVAQNRLLDQVDDDPVAARAQFGLGPDPRPMPGLTIPAWPPVPPVPPVPSGPPVPHPGSAPEAGNAAESGAGNATGNGAAPGNGTSPGTGTGTAPGPRGALREETVPLTSRAPSEGEADR</sequence>
<dbReference type="NCBIfam" id="NF040588">
    <property type="entry name" value="FxsC_Nterm"/>
    <property type="match status" value="1"/>
</dbReference>
<proteinExistence type="predicted"/>
<evidence type="ECO:0000313" key="4">
    <source>
        <dbReference type="Proteomes" id="UP001595975"/>
    </source>
</evidence>
<evidence type="ECO:0000259" key="2">
    <source>
        <dbReference type="Pfam" id="PF13676"/>
    </source>
</evidence>
<dbReference type="InterPro" id="IPR047603">
    <property type="entry name" value="FxsC_N"/>
</dbReference>
<organism evidence="3 4">
    <name type="scientific">Kitasatospora misakiensis</name>
    <dbReference type="NCBI Taxonomy" id="67330"/>
    <lineage>
        <taxon>Bacteria</taxon>
        <taxon>Bacillati</taxon>
        <taxon>Actinomycetota</taxon>
        <taxon>Actinomycetes</taxon>
        <taxon>Kitasatosporales</taxon>
        <taxon>Streptomycetaceae</taxon>
        <taxon>Kitasatospora</taxon>
    </lineage>
</organism>
<reference evidence="4" key="1">
    <citation type="journal article" date="2019" name="Int. J. Syst. Evol. Microbiol.">
        <title>The Global Catalogue of Microorganisms (GCM) 10K type strain sequencing project: providing services to taxonomists for standard genome sequencing and annotation.</title>
        <authorList>
            <consortium name="The Broad Institute Genomics Platform"/>
            <consortium name="The Broad Institute Genome Sequencing Center for Infectious Disease"/>
            <person name="Wu L."/>
            <person name="Ma J."/>
        </authorList>
    </citation>
    <scope>NUCLEOTIDE SEQUENCE [LARGE SCALE GENOMIC DNA]</scope>
    <source>
        <strain evidence="4">CGMCC 4.1437</strain>
    </source>
</reference>
<feature type="compositionally biased region" description="Gly residues" evidence="1">
    <location>
        <begin position="478"/>
        <end position="498"/>
    </location>
</feature>
<dbReference type="Gene3D" id="3.40.50.10140">
    <property type="entry name" value="Toll/interleukin-1 receptor homology (TIR) domain"/>
    <property type="match status" value="1"/>
</dbReference>
<evidence type="ECO:0000256" key="1">
    <source>
        <dbReference type="SAM" id="MobiDB-lite"/>
    </source>
</evidence>
<protein>
    <submittedName>
        <fullName evidence="3">TIR-like protein FxsC</fullName>
    </submittedName>
</protein>
<name>A0ABW0WZE1_9ACTN</name>
<dbReference type="InterPro" id="IPR035897">
    <property type="entry name" value="Toll_tir_struct_dom_sf"/>
</dbReference>
<dbReference type="EMBL" id="JBHSOF010000011">
    <property type="protein sequence ID" value="MFC5663627.1"/>
    <property type="molecule type" value="Genomic_DNA"/>
</dbReference>
<feature type="compositionally biased region" description="Low complexity" evidence="1">
    <location>
        <begin position="464"/>
        <end position="477"/>
    </location>
</feature>
<dbReference type="Proteomes" id="UP001595975">
    <property type="component" value="Unassembled WGS sequence"/>
</dbReference>
<comment type="caution">
    <text evidence="3">The sequence shown here is derived from an EMBL/GenBank/DDBJ whole genome shotgun (WGS) entry which is preliminary data.</text>
</comment>
<dbReference type="SUPFAM" id="SSF52200">
    <property type="entry name" value="Toll/Interleukin receptor TIR domain"/>
    <property type="match status" value="1"/>
</dbReference>
<feature type="region of interest" description="Disordered" evidence="1">
    <location>
        <begin position="424"/>
        <end position="443"/>
    </location>
</feature>
<evidence type="ECO:0000313" key="3">
    <source>
        <dbReference type="EMBL" id="MFC5663627.1"/>
    </source>
</evidence>
<gene>
    <name evidence="3" type="ORF">ACFP3U_11615</name>
</gene>
<feature type="compositionally biased region" description="Pro residues" evidence="1">
    <location>
        <begin position="452"/>
        <end position="463"/>
    </location>
</feature>
<dbReference type="InterPro" id="IPR000157">
    <property type="entry name" value="TIR_dom"/>
</dbReference>
<dbReference type="NCBIfam" id="TIGR04276">
    <property type="entry name" value="FxsC_Cterm"/>
    <property type="match status" value="1"/>
</dbReference>
<feature type="region of interest" description="Disordered" evidence="1">
    <location>
        <begin position="452"/>
        <end position="525"/>
    </location>
</feature>
<keyword evidence="4" id="KW-1185">Reference proteome</keyword>
<dbReference type="Pfam" id="PF13676">
    <property type="entry name" value="TIR_2"/>
    <property type="match status" value="1"/>
</dbReference>
<dbReference type="RefSeq" id="WP_380225297.1">
    <property type="nucleotide sequence ID" value="NZ_JBHSOF010000011.1"/>
</dbReference>